<evidence type="ECO:0000256" key="2">
    <source>
        <dbReference type="ARBA" id="ARBA00023012"/>
    </source>
</evidence>
<evidence type="ECO:0000313" key="11">
    <source>
        <dbReference type="Proteomes" id="UP000185783"/>
    </source>
</evidence>
<evidence type="ECO:0000313" key="10">
    <source>
        <dbReference type="EMBL" id="OKL43994.1"/>
    </source>
</evidence>
<keyword evidence="3" id="KW-0805">Transcription regulation</keyword>
<dbReference type="GO" id="GO:0000976">
    <property type="term" value="F:transcription cis-regulatory region binding"/>
    <property type="evidence" value="ECO:0007669"/>
    <property type="project" value="TreeGrafter"/>
</dbReference>
<dbReference type="PANTHER" id="PTHR48111">
    <property type="entry name" value="REGULATOR OF RPOS"/>
    <property type="match status" value="1"/>
</dbReference>
<dbReference type="SMART" id="SM00448">
    <property type="entry name" value="REC"/>
    <property type="match status" value="1"/>
</dbReference>
<evidence type="ECO:0000256" key="1">
    <source>
        <dbReference type="ARBA" id="ARBA00022553"/>
    </source>
</evidence>
<comment type="caution">
    <text evidence="10">The sequence shown here is derived from an EMBL/GenBank/DDBJ whole genome shotgun (WGS) entry which is preliminary data.</text>
</comment>
<dbReference type="GO" id="GO:0005829">
    <property type="term" value="C:cytosol"/>
    <property type="evidence" value="ECO:0007669"/>
    <property type="project" value="TreeGrafter"/>
</dbReference>
<keyword evidence="4 7" id="KW-0238">DNA-binding</keyword>
<protein>
    <submittedName>
        <fullName evidence="10">Two-component system response regulator</fullName>
    </submittedName>
</protein>
<dbReference type="CDD" id="cd00383">
    <property type="entry name" value="trans_reg_C"/>
    <property type="match status" value="1"/>
</dbReference>
<dbReference type="InterPro" id="IPR001789">
    <property type="entry name" value="Sig_transdc_resp-reg_receiver"/>
</dbReference>
<dbReference type="Gene3D" id="3.40.50.2300">
    <property type="match status" value="1"/>
</dbReference>
<dbReference type="InterPro" id="IPR039420">
    <property type="entry name" value="WalR-like"/>
</dbReference>
<keyword evidence="1 6" id="KW-0597">Phosphoprotein</keyword>
<gene>
    <name evidence="10" type="ORF">A3843_10410</name>
</gene>
<name>A0A1U7JH26_9HYPH</name>
<feature type="modified residue" description="4-aspartylphosphate" evidence="6">
    <location>
        <position position="67"/>
    </location>
</feature>
<reference evidence="10 11" key="1">
    <citation type="submission" date="2016-03" db="EMBL/GenBank/DDBJ databases">
        <title>Genome sequence of Nesiotobacter sp. nov., a moderately halophilic alphaproteobacterium isolated from the Yellow Sea, China.</title>
        <authorList>
            <person name="Zhang G."/>
            <person name="Zhang R."/>
        </authorList>
    </citation>
    <scope>NUCLEOTIDE SEQUENCE [LARGE SCALE GENOMIC DNA]</scope>
    <source>
        <strain evidence="10 11">WB1-6</strain>
    </source>
</reference>
<dbReference type="Gene3D" id="6.10.250.690">
    <property type="match status" value="1"/>
</dbReference>
<keyword evidence="5" id="KW-0804">Transcription</keyword>
<evidence type="ECO:0000256" key="7">
    <source>
        <dbReference type="PROSITE-ProRule" id="PRU01091"/>
    </source>
</evidence>
<evidence type="ECO:0000259" key="8">
    <source>
        <dbReference type="PROSITE" id="PS50110"/>
    </source>
</evidence>
<dbReference type="InterPro" id="IPR036388">
    <property type="entry name" value="WH-like_DNA-bd_sf"/>
</dbReference>
<dbReference type="SMART" id="SM00862">
    <property type="entry name" value="Trans_reg_C"/>
    <property type="match status" value="1"/>
</dbReference>
<dbReference type="RefSeq" id="WP_028481204.1">
    <property type="nucleotide sequence ID" value="NZ_LVVZ01000015.1"/>
</dbReference>
<feature type="domain" description="Response regulatory" evidence="8">
    <location>
        <begin position="18"/>
        <end position="131"/>
    </location>
</feature>
<accession>A0A1U7JH26</accession>
<dbReference type="STRING" id="197461.A3843_10410"/>
<dbReference type="Pfam" id="PF00072">
    <property type="entry name" value="Response_reg"/>
    <property type="match status" value="1"/>
</dbReference>
<evidence type="ECO:0000256" key="4">
    <source>
        <dbReference type="ARBA" id="ARBA00023125"/>
    </source>
</evidence>
<proteinExistence type="predicted"/>
<dbReference type="AlphaFoldDB" id="A0A1U7JH26"/>
<dbReference type="PANTHER" id="PTHR48111:SF4">
    <property type="entry name" value="DNA-BINDING DUAL TRANSCRIPTIONAL REGULATOR OMPR"/>
    <property type="match status" value="1"/>
</dbReference>
<dbReference type="GO" id="GO:0000156">
    <property type="term" value="F:phosphorelay response regulator activity"/>
    <property type="evidence" value="ECO:0007669"/>
    <property type="project" value="TreeGrafter"/>
</dbReference>
<dbReference type="GO" id="GO:0006355">
    <property type="term" value="P:regulation of DNA-templated transcription"/>
    <property type="evidence" value="ECO:0007669"/>
    <property type="project" value="InterPro"/>
</dbReference>
<sequence>MKIEPTPRSAEAQTAQPLIFVIDDEPEICTLVANTLTSYGFRTRIFHSGQDAFSALASELPALLIIDLGLPDIDGMALIERVREKTSLPILVLSARSHASDRVIGLELGADDYVCKPFDPREIVARTRSLLRRAQPSTNETSRPKRTAVFSGWRFEPESHLLQAPDDTESFLSTGEASLLLALLSAPRRVLSRDQLLEFSGNDDSMDRSIDVRISRIRKKLTSKQTGALIRTVYGSGYMLTSDVTWVS</sequence>
<dbReference type="SUPFAM" id="SSF52172">
    <property type="entry name" value="CheY-like"/>
    <property type="match status" value="1"/>
</dbReference>
<dbReference type="EMBL" id="LVVZ01000015">
    <property type="protein sequence ID" value="OKL43994.1"/>
    <property type="molecule type" value="Genomic_DNA"/>
</dbReference>
<feature type="DNA-binding region" description="OmpR/PhoB-type" evidence="7">
    <location>
        <begin position="145"/>
        <end position="242"/>
    </location>
</feature>
<dbReference type="Pfam" id="PF00486">
    <property type="entry name" value="Trans_reg_C"/>
    <property type="match status" value="1"/>
</dbReference>
<evidence type="ECO:0000256" key="5">
    <source>
        <dbReference type="ARBA" id="ARBA00023163"/>
    </source>
</evidence>
<keyword evidence="11" id="KW-1185">Reference proteome</keyword>
<evidence type="ECO:0000256" key="6">
    <source>
        <dbReference type="PROSITE-ProRule" id="PRU00169"/>
    </source>
</evidence>
<keyword evidence="2" id="KW-0902">Two-component regulatory system</keyword>
<evidence type="ECO:0000256" key="3">
    <source>
        <dbReference type="ARBA" id="ARBA00023015"/>
    </source>
</evidence>
<dbReference type="SUPFAM" id="SSF46894">
    <property type="entry name" value="C-terminal effector domain of the bipartite response regulators"/>
    <property type="match status" value="1"/>
</dbReference>
<dbReference type="InterPro" id="IPR001867">
    <property type="entry name" value="OmpR/PhoB-type_DNA-bd"/>
</dbReference>
<dbReference type="InterPro" id="IPR016032">
    <property type="entry name" value="Sig_transdc_resp-reg_C-effctor"/>
</dbReference>
<evidence type="ECO:0000259" key="9">
    <source>
        <dbReference type="PROSITE" id="PS51755"/>
    </source>
</evidence>
<dbReference type="Gene3D" id="1.10.10.10">
    <property type="entry name" value="Winged helix-like DNA-binding domain superfamily/Winged helix DNA-binding domain"/>
    <property type="match status" value="1"/>
</dbReference>
<dbReference type="OrthoDB" id="9784252at2"/>
<dbReference type="InterPro" id="IPR011006">
    <property type="entry name" value="CheY-like_superfamily"/>
</dbReference>
<dbReference type="GO" id="GO:0032993">
    <property type="term" value="C:protein-DNA complex"/>
    <property type="evidence" value="ECO:0007669"/>
    <property type="project" value="TreeGrafter"/>
</dbReference>
<dbReference type="PROSITE" id="PS50110">
    <property type="entry name" value="RESPONSE_REGULATORY"/>
    <property type="match status" value="1"/>
</dbReference>
<organism evidence="10 11">
    <name type="scientific">Pseudovibrio exalbescens</name>
    <dbReference type="NCBI Taxonomy" id="197461"/>
    <lineage>
        <taxon>Bacteria</taxon>
        <taxon>Pseudomonadati</taxon>
        <taxon>Pseudomonadota</taxon>
        <taxon>Alphaproteobacteria</taxon>
        <taxon>Hyphomicrobiales</taxon>
        <taxon>Stappiaceae</taxon>
        <taxon>Pseudovibrio</taxon>
    </lineage>
</organism>
<dbReference type="PROSITE" id="PS51755">
    <property type="entry name" value="OMPR_PHOB"/>
    <property type="match status" value="1"/>
</dbReference>
<dbReference type="Proteomes" id="UP000185783">
    <property type="component" value="Unassembled WGS sequence"/>
</dbReference>
<feature type="domain" description="OmpR/PhoB-type" evidence="9">
    <location>
        <begin position="145"/>
        <end position="242"/>
    </location>
</feature>